<dbReference type="GO" id="GO:0003723">
    <property type="term" value="F:RNA binding"/>
    <property type="evidence" value="ECO:0007669"/>
    <property type="project" value="UniProtKB-KW"/>
</dbReference>
<evidence type="ECO:0000313" key="3">
    <source>
        <dbReference type="EMBL" id="RUS55417.1"/>
    </source>
</evidence>
<evidence type="ECO:0000256" key="1">
    <source>
        <dbReference type="PROSITE-ProRule" id="PRU00182"/>
    </source>
</evidence>
<keyword evidence="4" id="KW-1185">Reference proteome</keyword>
<name>A0A433RTC1_9BACL</name>
<dbReference type="InterPro" id="IPR048443">
    <property type="entry name" value="RqcP2_N"/>
</dbReference>
<gene>
    <name evidence="3" type="ORF">QI30_10790</name>
</gene>
<dbReference type="InterPro" id="IPR012677">
    <property type="entry name" value="Nucleotide-bd_a/b_plait_sf"/>
</dbReference>
<feature type="domain" description="RNA-binding S4" evidence="2">
    <location>
        <begin position="184"/>
        <end position="242"/>
    </location>
</feature>
<dbReference type="Gene3D" id="3.30.70.330">
    <property type="match status" value="1"/>
</dbReference>
<dbReference type="OrthoDB" id="9812787at2"/>
<dbReference type="PANTHER" id="PTHR13633:SF3">
    <property type="entry name" value="MITOCHONDRIAL TRANSCRIPTION RESCUE FACTOR 1"/>
    <property type="match status" value="1"/>
</dbReference>
<dbReference type="CDD" id="cd00165">
    <property type="entry name" value="S4"/>
    <property type="match status" value="1"/>
</dbReference>
<dbReference type="InterPro" id="IPR040591">
    <property type="entry name" value="RqcP2_RBD"/>
</dbReference>
<dbReference type="SUPFAM" id="SSF55174">
    <property type="entry name" value="Alpha-L RNA-binding motif"/>
    <property type="match status" value="1"/>
</dbReference>
<accession>A0A433RTC1</accession>
<dbReference type="SMART" id="SM00363">
    <property type="entry name" value="S4"/>
    <property type="match status" value="1"/>
</dbReference>
<comment type="caution">
    <text evidence="3">The sequence shown here is derived from an EMBL/GenBank/DDBJ whole genome shotgun (WGS) entry which is preliminary data.</text>
</comment>
<dbReference type="Gene3D" id="3.30.1370.160">
    <property type="match status" value="1"/>
</dbReference>
<dbReference type="Pfam" id="PF21278">
    <property type="entry name" value="YlmH_1st"/>
    <property type="match status" value="1"/>
</dbReference>
<keyword evidence="1" id="KW-0694">RNA-binding</keyword>
<dbReference type="RefSeq" id="WP_126990798.1">
    <property type="nucleotide sequence ID" value="NZ_JTFC01000031.1"/>
</dbReference>
<protein>
    <submittedName>
        <fullName evidence="3">RNA-binding protein S4</fullName>
    </submittedName>
</protein>
<evidence type="ECO:0000259" key="2">
    <source>
        <dbReference type="SMART" id="SM00363"/>
    </source>
</evidence>
<dbReference type="EMBL" id="JTFC01000031">
    <property type="protein sequence ID" value="RUS55417.1"/>
    <property type="molecule type" value="Genomic_DNA"/>
</dbReference>
<dbReference type="Pfam" id="PF01479">
    <property type="entry name" value="S4"/>
    <property type="match status" value="1"/>
</dbReference>
<proteinExistence type="predicted"/>
<organism evidence="3 4">
    <name type="scientific">Candidatus Kurthia intestinigallinarum</name>
    <dbReference type="NCBI Taxonomy" id="1562256"/>
    <lineage>
        <taxon>Bacteria</taxon>
        <taxon>Bacillati</taxon>
        <taxon>Bacillota</taxon>
        <taxon>Bacilli</taxon>
        <taxon>Bacillales</taxon>
        <taxon>Caryophanaceae</taxon>
        <taxon>Kurthia</taxon>
    </lineage>
</organism>
<dbReference type="PANTHER" id="PTHR13633">
    <property type="entry name" value="MITOCHONDRIAL TRANSCRIPTION RESCUE FACTOR 1"/>
    <property type="match status" value="1"/>
</dbReference>
<sequence>MDHLLQHFRPDEHEFIEQVLEWKRQVEDFYAPKTTPFLDPRQRTIVQSLIGTNGDTQVAFHGGFSDYSERQRALIYPSYVEPVADEFQFAMLSVRYPSKFVQLKHPDVLGALLSLGLERAKFGDIRVGTDIVQFVVAREVADYVRANLTSIAKSKVTVQEVDSSTTLLPATEEWQESVITASSLRLDTVIASSYPAISRQKAALYIESGKVKVNYAVREQTSFELHEADLISIRGVGRLFIESIEGRTKKEKLRLKIGKMERK</sequence>
<dbReference type="Pfam" id="PF17774">
    <property type="entry name" value="YlmH_RBD"/>
    <property type="match status" value="1"/>
</dbReference>
<dbReference type="InterPro" id="IPR002942">
    <property type="entry name" value="S4_RNA-bd"/>
</dbReference>
<dbReference type="Proteomes" id="UP000288623">
    <property type="component" value="Unassembled WGS sequence"/>
</dbReference>
<dbReference type="AlphaFoldDB" id="A0A433RTC1"/>
<dbReference type="InterPro" id="IPR036986">
    <property type="entry name" value="S4_RNA-bd_sf"/>
</dbReference>
<reference evidence="3 4" key="1">
    <citation type="submission" date="2014-11" db="EMBL/GenBank/DDBJ databases">
        <title>Genome sequence and analysis of novel Kurthia sp.</title>
        <authorList>
            <person name="Lawson J.N."/>
            <person name="Gonzalez J.E."/>
            <person name="Rinauldi L."/>
            <person name="Xuan Z."/>
            <person name="Firman A."/>
            <person name="Shaddox L."/>
            <person name="Trudeau A."/>
            <person name="Shah S."/>
            <person name="Reiman D."/>
        </authorList>
    </citation>
    <scope>NUCLEOTIDE SEQUENCE [LARGE SCALE GENOMIC DNA]</scope>
    <source>
        <strain evidence="3 4">3B1D</strain>
    </source>
</reference>
<evidence type="ECO:0000313" key="4">
    <source>
        <dbReference type="Proteomes" id="UP000288623"/>
    </source>
</evidence>
<dbReference type="Gene3D" id="3.10.290.10">
    <property type="entry name" value="RNA-binding S4 domain"/>
    <property type="match status" value="1"/>
</dbReference>
<dbReference type="PROSITE" id="PS50889">
    <property type="entry name" value="S4"/>
    <property type="match status" value="1"/>
</dbReference>